<evidence type="ECO:0000313" key="1">
    <source>
        <dbReference type="EMBL" id="STI47217.1"/>
    </source>
</evidence>
<accession>A0A376S9V4</accession>
<dbReference type="Proteomes" id="UP000254817">
    <property type="component" value="Unassembled WGS sequence"/>
</dbReference>
<evidence type="ECO:0000313" key="2">
    <source>
        <dbReference type="Proteomes" id="UP000254817"/>
    </source>
</evidence>
<sequence length="62" mass="6470">MAQARTGAACGGEFVRRHFAFSLARTKVTPRLVQGVNVTFLVQGDGHAAAKPDGNAGRSPSM</sequence>
<protein>
    <submittedName>
        <fullName evidence="1">Uncharacterized protein</fullName>
    </submittedName>
</protein>
<dbReference type="EMBL" id="UGAW01000002">
    <property type="protein sequence ID" value="STI47217.1"/>
    <property type="molecule type" value="Genomic_DNA"/>
</dbReference>
<reference evidence="1 2" key="1">
    <citation type="submission" date="2018-06" db="EMBL/GenBank/DDBJ databases">
        <authorList>
            <consortium name="Pathogen Informatics"/>
            <person name="Doyle S."/>
        </authorList>
    </citation>
    <scope>NUCLEOTIDE SEQUENCE [LARGE SCALE GENOMIC DNA]</scope>
    <source>
        <strain evidence="1 2">NCTC11112</strain>
    </source>
</reference>
<gene>
    <name evidence="1" type="ORF">NCTC11112_06417</name>
</gene>
<dbReference type="AlphaFoldDB" id="A0A376S9V4"/>
<proteinExistence type="predicted"/>
<name>A0A376S9V4_ECOLX</name>
<organism evidence="1 2">
    <name type="scientific">Escherichia coli</name>
    <dbReference type="NCBI Taxonomy" id="562"/>
    <lineage>
        <taxon>Bacteria</taxon>
        <taxon>Pseudomonadati</taxon>
        <taxon>Pseudomonadota</taxon>
        <taxon>Gammaproteobacteria</taxon>
        <taxon>Enterobacterales</taxon>
        <taxon>Enterobacteriaceae</taxon>
        <taxon>Escherichia</taxon>
    </lineage>
</organism>